<evidence type="ECO:0000256" key="1">
    <source>
        <dbReference type="ARBA" id="ARBA00010923"/>
    </source>
</evidence>
<dbReference type="EMBL" id="FNAR01000028">
    <property type="protein sequence ID" value="SDE90325.1"/>
    <property type="molecule type" value="Genomic_DNA"/>
</dbReference>
<keyword evidence="4" id="KW-0175">Coiled coil</keyword>
<reference evidence="6 7" key="1">
    <citation type="submission" date="2016-10" db="EMBL/GenBank/DDBJ databases">
        <authorList>
            <person name="de Groot N.N."/>
        </authorList>
    </citation>
    <scope>NUCLEOTIDE SEQUENCE [LARGE SCALE GENOMIC DNA]</scope>
    <source>
        <strain evidence="6 7">CGMCC 1.6762</strain>
    </source>
</reference>
<dbReference type="Proteomes" id="UP000198823">
    <property type="component" value="Unassembled WGS sequence"/>
</dbReference>
<dbReference type="InterPro" id="IPR052021">
    <property type="entry name" value="Type-I_RS_S_subunit"/>
</dbReference>
<evidence type="ECO:0000259" key="5">
    <source>
        <dbReference type="Pfam" id="PF01420"/>
    </source>
</evidence>
<dbReference type="PANTHER" id="PTHR30408">
    <property type="entry name" value="TYPE-1 RESTRICTION ENZYME ECOKI SPECIFICITY PROTEIN"/>
    <property type="match status" value="1"/>
</dbReference>
<dbReference type="Pfam" id="PF01420">
    <property type="entry name" value="Methylase_S"/>
    <property type="match status" value="1"/>
</dbReference>
<keyword evidence="2" id="KW-0680">Restriction system</keyword>
<dbReference type="Gene3D" id="3.90.220.20">
    <property type="entry name" value="DNA methylase specificity domains"/>
    <property type="match status" value="2"/>
</dbReference>
<proteinExistence type="inferred from homology"/>
<accession>A0A1G7GQ84</accession>
<evidence type="ECO:0000256" key="4">
    <source>
        <dbReference type="SAM" id="Coils"/>
    </source>
</evidence>
<dbReference type="InterPro" id="IPR044946">
    <property type="entry name" value="Restrct_endonuc_typeI_TRD_sf"/>
</dbReference>
<dbReference type="AlphaFoldDB" id="A0A1G7GQ84"/>
<evidence type="ECO:0000313" key="7">
    <source>
        <dbReference type="Proteomes" id="UP000198823"/>
    </source>
</evidence>
<dbReference type="STRING" id="426756.SAMN04488126_12826"/>
<keyword evidence="3" id="KW-0238">DNA-binding</keyword>
<evidence type="ECO:0000256" key="2">
    <source>
        <dbReference type="ARBA" id="ARBA00022747"/>
    </source>
</evidence>
<evidence type="ECO:0000256" key="3">
    <source>
        <dbReference type="ARBA" id="ARBA00023125"/>
    </source>
</evidence>
<organism evidence="6 7">
    <name type="scientific">Bhargavaea beijingensis</name>
    <dbReference type="NCBI Taxonomy" id="426756"/>
    <lineage>
        <taxon>Bacteria</taxon>
        <taxon>Bacillati</taxon>
        <taxon>Bacillota</taxon>
        <taxon>Bacilli</taxon>
        <taxon>Bacillales</taxon>
        <taxon>Caryophanaceae</taxon>
        <taxon>Bhargavaea</taxon>
    </lineage>
</organism>
<feature type="coiled-coil region" evidence="4">
    <location>
        <begin position="375"/>
        <end position="402"/>
    </location>
</feature>
<dbReference type="OrthoDB" id="9795776at2"/>
<name>A0A1G7GQ84_9BACL</name>
<dbReference type="GO" id="GO:0009307">
    <property type="term" value="P:DNA restriction-modification system"/>
    <property type="evidence" value="ECO:0007669"/>
    <property type="project" value="UniProtKB-KW"/>
</dbReference>
<dbReference type="SUPFAM" id="SSF116734">
    <property type="entry name" value="DNA methylase specificity domain"/>
    <property type="match status" value="2"/>
</dbReference>
<evidence type="ECO:0000313" key="6">
    <source>
        <dbReference type="EMBL" id="SDE90325.1"/>
    </source>
</evidence>
<feature type="domain" description="Type I restriction modification DNA specificity" evidence="5">
    <location>
        <begin position="14"/>
        <end position="189"/>
    </location>
</feature>
<gene>
    <name evidence="6" type="ORF">SAMN04488126_12826</name>
</gene>
<dbReference type="RefSeq" id="WP_092098822.1">
    <property type="nucleotide sequence ID" value="NZ_FNAR01000028.1"/>
</dbReference>
<feature type="coiled-coil region" evidence="4">
    <location>
        <begin position="171"/>
        <end position="198"/>
    </location>
</feature>
<comment type="similarity">
    <text evidence="1">Belongs to the type-I restriction system S methylase family.</text>
</comment>
<dbReference type="GO" id="GO:0003677">
    <property type="term" value="F:DNA binding"/>
    <property type="evidence" value="ECO:0007669"/>
    <property type="project" value="UniProtKB-KW"/>
</dbReference>
<dbReference type="PANTHER" id="PTHR30408:SF12">
    <property type="entry name" value="TYPE I RESTRICTION ENZYME MJAVIII SPECIFICITY SUBUNIT"/>
    <property type="match status" value="1"/>
</dbReference>
<protein>
    <submittedName>
        <fullName evidence="6">Type I restriction enzyme, S subunit</fullName>
    </submittedName>
</protein>
<dbReference type="InterPro" id="IPR000055">
    <property type="entry name" value="Restrct_endonuc_typeI_TRD"/>
</dbReference>
<sequence length="405" mass="46136">MNVPKLRFKGFEGAWEEYAMSEVGTFKKGSNLSKSDLSEEGKPCVLYGELYTTYGPVINEIKSRTNKLINKSVYGEKNDVLIPASGESAEDIATASSLNENEVLLGGDINIFTPKKDNGNFISYQINSSRKNQLVRWAQGASVVHIYKDSLSKLKLRLPSLEEQIKIANFFEKLDLQIELQTKKIDELKEQKKGLLQTIFSRELRFTDENEELFPEWKRYRLDEIVERVTRKNKGVVTSLPLTISAQHGLVDQVTFFNNTVASTNLEGYFLLKKGEFAYNKSYSAGYPLGAIKRLNNYEQGALSTLYICFKPKAKVYSDFLEQYFETTLWHKEVSMISVEGARNHGLLNVAVGDFFSTIHSIPSYDEQVKIADFLSKFDTKIKHENDKLSALQEQKKGLLQQMFV</sequence>